<protein>
    <submittedName>
        <fullName evidence="2">Uncharacterized protein</fullName>
    </submittedName>
</protein>
<accession>S7PM65</accession>
<keyword evidence="3" id="KW-1185">Reference proteome</keyword>
<dbReference type="EMBL" id="KE163411">
    <property type="protein sequence ID" value="EPQ11928.1"/>
    <property type="molecule type" value="Genomic_DNA"/>
</dbReference>
<evidence type="ECO:0000256" key="1">
    <source>
        <dbReference type="SAM" id="MobiDB-lite"/>
    </source>
</evidence>
<evidence type="ECO:0000313" key="3">
    <source>
        <dbReference type="Proteomes" id="UP000052978"/>
    </source>
</evidence>
<reference evidence="2 3" key="1">
    <citation type="journal article" date="2013" name="Nat. Commun.">
        <title>Genome analysis reveals insights into physiology and longevity of the Brandt's bat Myotis brandtii.</title>
        <authorList>
            <person name="Seim I."/>
            <person name="Fang X."/>
            <person name="Xiong Z."/>
            <person name="Lobanov A.V."/>
            <person name="Huang Z."/>
            <person name="Ma S."/>
            <person name="Feng Y."/>
            <person name="Turanov A.A."/>
            <person name="Zhu Y."/>
            <person name="Lenz T.L."/>
            <person name="Gerashchenko M.V."/>
            <person name="Fan D."/>
            <person name="Hee Yim S."/>
            <person name="Yao X."/>
            <person name="Jordan D."/>
            <person name="Xiong Y."/>
            <person name="Ma Y."/>
            <person name="Lyapunov A.N."/>
            <person name="Chen G."/>
            <person name="Kulakova O.I."/>
            <person name="Sun Y."/>
            <person name="Lee S.G."/>
            <person name="Bronson R.T."/>
            <person name="Moskalev A.A."/>
            <person name="Sunyaev S.R."/>
            <person name="Zhang G."/>
            <person name="Krogh A."/>
            <person name="Wang J."/>
            <person name="Gladyshev V.N."/>
        </authorList>
    </citation>
    <scope>NUCLEOTIDE SEQUENCE [LARGE SCALE GENOMIC DNA]</scope>
</reference>
<sequence>MKPAEVSAQRMLLALLEKAATPKPHSFHQAPGRAGPVLATRSPTARHSWKKHMHRLLRNTSCNSNDKVRTET</sequence>
<gene>
    <name evidence="2" type="ORF">D623_10019202</name>
</gene>
<feature type="region of interest" description="Disordered" evidence="1">
    <location>
        <begin position="23"/>
        <end position="51"/>
    </location>
</feature>
<name>S7PM65_MYOBR</name>
<dbReference type="AlphaFoldDB" id="S7PM65"/>
<proteinExistence type="predicted"/>
<evidence type="ECO:0000313" key="2">
    <source>
        <dbReference type="EMBL" id="EPQ11928.1"/>
    </source>
</evidence>
<dbReference type="Proteomes" id="UP000052978">
    <property type="component" value="Unassembled WGS sequence"/>
</dbReference>
<organism evidence="2 3">
    <name type="scientific">Myotis brandtii</name>
    <name type="common">Brandt's bat</name>
    <dbReference type="NCBI Taxonomy" id="109478"/>
    <lineage>
        <taxon>Eukaryota</taxon>
        <taxon>Metazoa</taxon>
        <taxon>Chordata</taxon>
        <taxon>Craniata</taxon>
        <taxon>Vertebrata</taxon>
        <taxon>Euteleostomi</taxon>
        <taxon>Mammalia</taxon>
        <taxon>Eutheria</taxon>
        <taxon>Laurasiatheria</taxon>
        <taxon>Chiroptera</taxon>
        <taxon>Yangochiroptera</taxon>
        <taxon>Vespertilionidae</taxon>
        <taxon>Myotis</taxon>
    </lineage>
</organism>